<dbReference type="Pfam" id="PF02771">
    <property type="entry name" value="Acyl-CoA_dh_N"/>
    <property type="match status" value="1"/>
</dbReference>
<evidence type="ECO:0000259" key="8">
    <source>
        <dbReference type="Pfam" id="PF02771"/>
    </source>
</evidence>
<dbReference type="InterPro" id="IPR006089">
    <property type="entry name" value="Acyl-CoA_DH_CS"/>
</dbReference>
<dbReference type="Gene3D" id="1.20.140.10">
    <property type="entry name" value="Butyryl-CoA Dehydrogenase, subunit A, domain 3"/>
    <property type="match status" value="1"/>
</dbReference>
<keyword evidence="3 5" id="KW-0285">Flavoprotein</keyword>
<dbReference type="PIRSF" id="PIRSF016578">
    <property type="entry name" value="HsaA"/>
    <property type="match status" value="1"/>
</dbReference>
<dbReference type="InterPro" id="IPR013786">
    <property type="entry name" value="AcylCoA_DH/ox_N"/>
</dbReference>
<dbReference type="PROSITE" id="PS00073">
    <property type="entry name" value="ACYL_COA_DH_2"/>
    <property type="match status" value="1"/>
</dbReference>
<gene>
    <name evidence="9" type="ORF">ACFP1K_03845</name>
</gene>
<dbReference type="InterPro" id="IPR009075">
    <property type="entry name" value="AcylCo_DH/oxidase_C"/>
</dbReference>
<dbReference type="SUPFAM" id="SSF47203">
    <property type="entry name" value="Acyl-CoA dehydrogenase C-terminal domain-like"/>
    <property type="match status" value="1"/>
</dbReference>
<dbReference type="RefSeq" id="WP_380747051.1">
    <property type="nucleotide sequence ID" value="NZ_JBHSRF010000003.1"/>
</dbReference>
<dbReference type="SUPFAM" id="SSF56645">
    <property type="entry name" value="Acyl-CoA dehydrogenase NM domain-like"/>
    <property type="match status" value="1"/>
</dbReference>
<dbReference type="PANTHER" id="PTHR43884:SF12">
    <property type="entry name" value="ISOVALERYL-COA DEHYDROGENASE, MITOCHONDRIAL-RELATED"/>
    <property type="match status" value="1"/>
</dbReference>
<dbReference type="PROSITE" id="PS00072">
    <property type="entry name" value="ACYL_COA_DH_1"/>
    <property type="match status" value="1"/>
</dbReference>
<keyword evidence="4 5" id="KW-0274">FAD</keyword>
<evidence type="ECO:0000256" key="2">
    <source>
        <dbReference type="ARBA" id="ARBA00009347"/>
    </source>
</evidence>
<dbReference type="Pfam" id="PF02770">
    <property type="entry name" value="Acyl-CoA_dh_M"/>
    <property type="match status" value="1"/>
</dbReference>
<dbReference type="Proteomes" id="UP001596137">
    <property type="component" value="Unassembled WGS sequence"/>
</dbReference>
<dbReference type="InterPro" id="IPR036250">
    <property type="entry name" value="AcylCo_DH-like_C"/>
</dbReference>
<evidence type="ECO:0000256" key="4">
    <source>
        <dbReference type="ARBA" id="ARBA00022827"/>
    </source>
</evidence>
<dbReference type="InterPro" id="IPR037069">
    <property type="entry name" value="AcylCoA_DH/ox_N_sf"/>
</dbReference>
<evidence type="ECO:0000313" key="9">
    <source>
        <dbReference type="EMBL" id="MFC6080276.1"/>
    </source>
</evidence>
<organism evidence="9 10">
    <name type="scientific">Sphaerisporangium aureirubrum</name>
    <dbReference type="NCBI Taxonomy" id="1544736"/>
    <lineage>
        <taxon>Bacteria</taxon>
        <taxon>Bacillati</taxon>
        <taxon>Actinomycetota</taxon>
        <taxon>Actinomycetes</taxon>
        <taxon>Streptosporangiales</taxon>
        <taxon>Streptosporangiaceae</taxon>
        <taxon>Sphaerisporangium</taxon>
    </lineage>
</organism>
<keyword evidence="5" id="KW-0560">Oxidoreductase</keyword>
<feature type="domain" description="Acyl-CoA dehydrogenase/oxidase N-terminal" evidence="8">
    <location>
        <begin position="8"/>
        <end position="119"/>
    </location>
</feature>
<dbReference type="EMBL" id="JBHSRF010000003">
    <property type="protein sequence ID" value="MFC6080276.1"/>
    <property type="molecule type" value="Genomic_DNA"/>
</dbReference>
<keyword evidence="10" id="KW-1185">Reference proteome</keyword>
<sequence length="381" mass="42450">MRRDLFDEEHLLFRDTVREFMEREVVPHHAQWEKDGIVPREVWKKAGELGMFGFSVPEEYGGSGITDFRYNTVIVEEIIRAGASGLGFGLHNDIMAPYLVDLTGDEQKQRWLPGFVSGELITAIGMTEPGAGSDLQGVRTTAVREDDHYVVNGQKTFITNGINSDLVVVVAKTDPAAGARGITLLVVERGMDGFSRGRNLEKIGMHAQDTAELFFENVRVPVANRLGDEEGQGFIQLMVNLPQERLSIAVAAVAAAETVLEATIEYCKNRKAFGRNIGSFQNTRFVLAELATEVEIARHYVDKCIIALNAKELTVVDAAKAKWWTTEIQHKVIDRCLQLHGGYGYMTEYPVARAWMDSRVQTIYGGTTEIMKEIIGRSFGF</sequence>
<evidence type="ECO:0000256" key="5">
    <source>
        <dbReference type="RuleBase" id="RU362125"/>
    </source>
</evidence>
<comment type="cofactor">
    <cofactor evidence="1 5">
        <name>FAD</name>
        <dbReference type="ChEBI" id="CHEBI:57692"/>
    </cofactor>
</comment>
<dbReference type="Gene3D" id="1.10.540.10">
    <property type="entry name" value="Acyl-CoA dehydrogenase/oxidase, N-terminal domain"/>
    <property type="match status" value="1"/>
</dbReference>
<dbReference type="InterPro" id="IPR009100">
    <property type="entry name" value="AcylCoA_DH/oxidase_NM_dom_sf"/>
</dbReference>
<dbReference type="Gene3D" id="2.40.110.10">
    <property type="entry name" value="Butyryl-CoA Dehydrogenase, subunit A, domain 2"/>
    <property type="match status" value="1"/>
</dbReference>
<comment type="caution">
    <text evidence="9">The sequence shown here is derived from an EMBL/GenBank/DDBJ whole genome shotgun (WGS) entry which is preliminary data.</text>
</comment>
<name>A0ABW1NB42_9ACTN</name>
<evidence type="ECO:0000259" key="6">
    <source>
        <dbReference type="Pfam" id="PF00441"/>
    </source>
</evidence>
<evidence type="ECO:0000259" key="7">
    <source>
        <dbReference type="Pfam" id="PF02770"/>
    </source>
</evidence>
<proteinExistence type="inferred from homology"/>
<protein>
    <submittedName>
        <fullName evidence="9">Acyl-CoA dehydrogenase family protein</fullName>
    </submittedName>
</protein>
<feature type="domain" description="Acyl-CoA oxidase/dehydrogenase middle" evidence="7">
    <location>
        <begin position="123"/>
        <end position="218"/>
    </location>
</feature>
<dbReference type="InterPro" id="IPR046373">
    <property type="entry name" value="Acyl-CoA_Oxase/DH_mid-dom_sf"/>
</dbReference>
<evidence type="ECO:0000313" key="10">
    <source>
        <dbReference type="Proteomes" id="UP001596137"/>
    </source>
</evidence>
<evidence type="ECO:0000256" key="1">
    <source>
        <dbReference type="ARBA" id="ARBA00001974"/>
    </source>
</evidence>
<accession>A0ABW1NB42</accession>
<evidence type="ECO:0000256" key="3">
    <source>
        <dbReference type="ARBA" id="ARBA00022630"/>
    </source>
</evidence>
<dbReference type="PANTHER" id="PTHR43884">
    <property type="entry name" value="ACYL-COA DEHYDROGENASE"/>
    <property type="match status" value="1"/>
</dbReference>
<dbReference type="Pfam" id="PF00441">
    <property type="entry name" value="Acyl-CoA_dh_1"/>
    <property type="match status" value="1"/>
</dbReference>
<dbReference type="InterPro" id="IPR006091">
    <property type="entry name" value="Acyl-CoA_Oxase/DH_mid-dom"/>
</dbReference>
<feature type="domain" description="Acyl-CoA dehydrogenase/oxidase C-terminal" evidence="6">
    <location>
        <begin position="231"/>
        <end position="378"/>
    </location>
</feature>
<comment type="similarity">
    <text evidence="2 5">Belongs to the acyl-CoA dehydrogenase family.</text>
</comment>
<reference evidence="10" key="1">
    <citation type="journal article" date="2019" name="Int. J. Syst. Evol. Microbiol.">
        <title>The Global Catalogue of Microorganisms (GCM) 10K type strain sequencing project: providing services to taxonomists for standard genome sequencing and annotation.</title>
        <authorList>
            <consortium name="The Broad Institute Genomics Platform"/>
            <consortium name="The Broad Institute Genome Sequencing Center for Infectious Disease"/>
            <person name="Wu L."/>
            <person name="Ma J."/>
        </authorList>
    </citation>
    <scope>NUCLEOTIDE SEQUENCE [LARGE SCALE GENOMIC DNA]</scope>
    <source>
        <strain evidence="10">JCM 30346</strain>
    </source>
</reference>